<dbReference type="RefSeq" id="XP_039142904.1">
    <property type="nucleotide sequence ID" value="XM_039286970.1"/>
</dbReference>
<evidence type="ECO:0000256" key="1">
    <source>
        <dbReference type="SAM" id="MobiDB-lite"/>
    </source>
</evidence>
<dbReference type="AlphaFoldDB" id="A0AB40CXY2"/>
<feature type="compositionally biased region" description="Basic and acidic residues" evidence="1">
    <location>
        <begin position="225"/>
        <end position="236"/>
    </location>
</feature>
<accession>A0AB40CXY2</accession>
<proteinExistence type="predicted"/>
<evidence type="ECO:0000313" key="2">
    <source>
        <dbReference type="Proteomes" id="UP001515500"/>
    </source>
</evidence>
<protein>
    <submittedName>
        <fullName evidence="3">Uncharacterized protein LOC120280200</fullName>
    </submittedName>
</protein>
<feature type="region of interest" description="Disordered" evidence="1">
    <location>
        <begin position="191"/>
        <end position="236"/>
    </location>
</feature>
<reference evidence="3" key="1">
    <citation type="submission" date="2025-08" db="UniProtKB">
        <authorList>
            <consortium name="RefSeq"/>
        </authorList>
    </citation>
    <scope>IDENTIFICATION</scope>
</reference>
<dbReference type="Pfam" id="PF02681">
    <property type="entry name" value="DUF212"/>
    <property type="match status" value="1"/>
</dbReference>
<dbReference type="GeneID" id="120280200"/>
<dbReference type="Proteomes" id="UP001515500">
    <property type="component" value="Chromosome 17"/>
</dbReference>
<organism evidence="2 3">
    <name type="scientific">Dioscorea cayennensis subsp. rotundata</name>
    <name type="common">White Guinea yam</name>
    <name type="synonym">Dioscorea rotundata</name>
    <dbReference type="NCBI Taxonomy" id="55577"/>
    <lineage>
        <taxon>Eukaryota</taxon>
        <taxon>Viridiplantae</taxon>
        <taxon>Streptophyta</taxon>
        <taxon>Embryophyta</taxon>
        <taxon>Tracheophyta</taxon>
        <taxon>Spermatophyta</taxon>
        <taxon>Magnoliopsida</taxon>
        <taxon>Liliopsida</taxon>
        <taxon>Dioscoreales</taxon>
        <taxon>Dioscoreaceae</taxon>
        <taxon>Dioscorea</taxon>
    </lineage>
</organism>
<sequence>MSCSSSTSLPHPLLRPSLALHTKSRLSRPKILPSPVRAITIGVSDLMEVTHNKVLVAAAVSAAIGQVAKPIVKAVNGDGLDLWAAVRSGGMPSTHSSSVVAAATSLGLERGFSDSIFGMSVVFAALVMYDAQGVRREVGKHAMTLNSLLKIQEKLALYQEKEDLGDSKPGMATINLKTLAPLLSLSEKSTSYTSSDSKSYTANQQGSSSSKLDPIRNLTVDGEEPSEKNHIEDRSLSESVGHTEIQVIVGALLGFLVSLATEFIL</sequence>
<dbReference type="PANTHER" id="PTHR31446">
    <property type="entry name" value="ACID PHOSPHATASE/VANADIUM-DEPENDENT HALOPEROXIDASE-RELATED PROTEIN"/>
    <property type="match status" value="1"/>
</dbReference>
<dbReference type="InterPro" id="IPR003832">
    <property type="entry name" value="DUF212"/>
</dbReference>
<dbReference type="PANTHER" id="PTHR31446:SF2">
    <property type="entry name" value="ACID PHOSPHATASE_VANADIUM-DEPENDENT HALOPEROXIDASE-RELATED PROTEIN"/>
    <property type="match status" value="1"/>
</dbReference>
<name>A0AB40CXY2_DIOCR</name>
<feature type="compositionally biased region" description="Polar residues" evidence="1">
    <location>
        <begin position="202"/>
        <end position="211"/>
    </location>
</feature>
<feature type="compositionally biased region" description="Low complexity" evidence="1">
    <location>
        <begin position="191"/>
        <end position="201"/>
    </location>
</feature>
<keyword evidence="2" id="KW-1185">Reference proteome</keyword>
<evidence type="ECO:0000313" key="3">
    <source>
        <dbReference type="RefSeq" id="XP_039142904.1"/>
    </source>
</evidence>
<gene>
    <name evidence="3" type="primary">LOC120280200</name>
</gene>